<evidence type="ECO:0000313" key="2">
    <source>
        <dbReference type="EMBL" id="KAJ7376806.1"/>
    </source>
</evidence>
<dbReference type="AlphaFoldDB" id="A0A9W9Z8C9"/>
<reference evidence="2" key="1">
    <citation type="submission" date="2023-01" db="EMBL/GenBank/DDBJ databases">
        <title>Genome assembly of the deep-sea coral Lophelia pertusa.</title>
        <authorList>
            <person name="Herrera S."/>
            <person name="Cordes E."/>
        </authorList>
    </citation>
    <scope>NUCLEOTIDE SEQUENCE</scope>
    <source>
        <strain evidence="2">USNM1676648</strain>
        <tissue evidence="2">Polyp</tissue>
    </source>
</reference>
<feature type="region of interest" description="Disordered" evidence="1">
    <location>
        <begin position="70"/>
        <end position="93"/>
    </location>
</feature>
<dbReference type="EMBL" id="MU826389">
    <property type="protein sequence ID" value="KAJ7376806.1"/>
    <property type="molecule type" value="Genomic_DNA"/>
</dbReference>
<sequence length="178" mass="19860">MSKSIRLYSIIFGCRSSPSKRVKDFKRANDKIKIGRGYSSCDNEKRDSVMSTAQREGNLEGLSRKDILAKRAEIPPVSTNDVPPPPESDDEEAKQDLVFRRRLYLQKARRVASTRRTKGRILLEAVERPGSSQLHVRNLLELAEANVPIPQPRAILSPPHDVVIPETPFSSPGSGGLF</sequence>
<name>A0A9W9Z8C9_9CNID</name>
<comment type="caution">
    <text evidence="2">The sequence shown here is derived from an EMBL/GenBank/DDBJ whole genome shotgun (WGS) entry which is preliminary data.</text>
</comment>
<dbReference type="OrthoDB" id="6002317at2759"/>
<evidence type="ECO:0000313" key="3">
    <source>
        <dbReference type="Proteomes" id="UP001163046"/>
    </source>
</evidence>
<organism evidence="2 3">
    <name type="scientific">Desmophyllum pertusum</name>
    <dbReference type="NCBI Taxonomy" id="174260"/>
    <lineage>
        <taxon>Eukaryota</taxon>
        <taxon>Metazoa</taxon>
        <taxon>Cnidaria</taxon>
        <taxon>Anthozoa</taxon>
        <taxon>Hexacorallia</taxon>
        <taxon>Scleractinia</taxon>
        <taxon>Caryophylliina</taxon>
        <taxon>Caryophylliidae</taxon>
        <taxon>Desmophyllum</taxon>
    </lineage>
</organism>
<feature type="region of interest" description="Disordered" evidence="1">
    <location>
        <begin position="43"/>
        <end position="62"/>
    </location>
</feature>
<evidence type="ECO:0000256" key="1">
    <source>
        <dbReference type="SAM" id="MobiDB-lite"/>
    </source>
</evidence>
<gene>
    <name evidence="2" type="ORF">OS493_032268</name>
</gene>
<protein>
    <submittedName>
        <fullName evidence="2">Uncharacterized protein</fullName>
    </submittedName>
</protein>
<accession>A0A9W9Z8C9</accession>
<proteinExistence type="predicted"/>
<dbReference type="Proteomes" id="UP001163046">
    <property type="component" value="Unassembled WGS sequence"/>
</dbReference>
<keyword evidence="3" id="KW-1185">Reference proteome</keyword>